<keyword evidence="2" id="KW-1185">Reference proteome</keyword>
<evidence type="ECO:0000256" key="1">
    <source>
        <dbReference type="SAM" id="MobiDB-lite"/>
    </source>
</evidence>
<protein>
    <submittedName>
        <fullName evidence="3">Uncharacterized protein</fullName>
    </submittedName>
</protein>
<proteinExistence type="predicted"/>
<organism evidence="2 3">
    <name type="scientific">Meloidogyne javanica</name>
    <name type="common">Root-knot nematode worm</name>
    <dbReference type="NCBI Taxonomy" id="6303"/>
    <lineage>
        <taxon>Eukaryota</taxon>
        <taxon>Metazoa</taxon>
        <taxon>Ecdysozoa</taxon>
        <taxon>Nematoda</taxon>
        <taxon>Chromadorea</taxon>
        <taxon>Rhabditida</taxon>
        <taxon>Tylenchina</taxon>
        <taxon>Tylenchomorpha</taxon>
        <taxon>Tylenchoidea</taxon>
        <taxon>Meloidogynidae</taxon>
        <taxon>Meloidogyninae</taxon>
        <taxon>Meloidogyne</taxon>
        <taxon>Meloidogyne incognita group</taxon>
    </lineage>
</organism>
<sequence length="238" mass="27690">MQISTVDYIIAFDSYEMRANDLHVRLEILALSFINYNANVFSTLQEDEQDLANIGYQVLCTYNPIYGNQEHITDYFNIMQLMHVYEKIADSVITNEEFIEFEPFLIVNEPNNTYNLYELYYSDYVYDNSILRRKLKQYYINPQLRYQMINNDLVYNHQLQVPIETREGIFIPPQYREVLYIPYPPPEAAGSVAESSQQAAGRRRPRDGNGNGGNGQRGRGRQRRNGGRNGRRGGNGDN</sequence>
<feature type="compositionally biased region" description="Basic residues" evidence="1">
    <location>
        <begin position="218"/>
        <end position="231"/>
    </location>
</feature>
<dbReference type="AlphaFoldDB" id="A0A915MP67"/>
<dbReference type="Proteomes" id="UP000887561">
    <property type="component" value="Unplaced"/>
</dbReference>
<name>A0A915MP67_MELJA</name>
<dbReference type="WBParaSite" id="scaffold4408_cov211.g8087">
    <property type="protein sequence ID" value="scaffold4408_cov211.g8087"/>
    <property type="gene ID" value="scaffold4408_cov211.g8087"/>
</dbReference>
<evidence type="ECO:0000313" key="2">
    <source>
        <dbReference type="Proteomes" id="UP000887561"/>
    </source>
</evidence>
<evidence type="ECO:0000313" key="3">
    <source>
        <dbReference type="WBParaSite" id="scaffold4408_cov211.g8087"/>
    </source>
</evidence>
<accession>A0A915MP67</accession>
<reference evidence="3" key="1">
    <citation type="submission" date="2022-11" db="UniProtKB">
        <authorList>
            <consortium name="WormBaseParasite"/>
        </authorList>
    </citation>
    <scope>IDENTIFICATION</scope>
</reference>
<feature type="region of interest" description="Disordered" evidence="1">
    <location>
        <begin position="189"/>
        <end position="238"/>
    </location>
</feature>